<feature type="transmembrane region" description="Helical" evidence="1">
    <location>
        <begin position="215"/>
        <end position="237"/>
    </location>
</feature>
<proteinExistence type="predicted"/>
<dbReference type="PANTHER" id="PTHR40465">
    <property type="entry name" value="CHROMOSOME 1, WHOLE GENOME SHOTGUN SEQUENCE"/>
    <property type="match status" value="1"/>
</dbReference>
<feature type="transmembrane region" description="Helical" evidence="1">
    <location>
        <begin position="130"/>
        <end position="154"/>
    </location>
</feature>
<sequence>MADVPLIPVDCMDLKNPLRSYIFNIVAIALSCALWGAGCMQTFLYYLNYESDHFLLKTMVAFLWSLDTVVEVLNFVGTFPAMASPLPITTAAYVPRVLYVRVLLTNVVAFTVQLFFLYRIYRLSGRRRTTLVCLAIVASISFYQVAGALLFTAYALAKSLSVVEVYHVPLTNALQVSCRAVGAFTDVVIAVWMAVILQKKRRSLFRGTDRLIFRLTLLTISTGLWTAVLAIVDFSLIASQPLALVFTLFEYPLSALYVNTFLANLNARNYMRSGARSDGPVSLGIRASDDVPLTRVGQKGHFIRQQGSLSDRIVAVQMDKSVIISSDTGSTIDAGTSKA</sequence>
<reference evidence="3 4" key="1">
    <citation type="submission" date="2021-08" db="EMBL/GenBank/DDBJ databases">
        <title>Draft Genome Sequence of Phanerochaete sordida strain YK-624.</title>
        <authorList>
            <person name="Mori T."/>
            <person name="Dohra H."/>
            <person name="Suzuki T."/>
            <person name="Kawagishi H."/>
            <person name="Hirai H."/>
        </authorList>
    </citation>
    <scope>NUCLEOTIDE SEQUENCE [LARGE SCALE GENOMIC DNA]</scope>
    <source>
        <strain evidence="3 4">YK-624</strain>
    </source>
</reference>
<comment type="caution">
    <text evidence="3">The sequence shown here is derived from an EMBL/GenBank/DDBJ whole genome shotgun (WGS) entry which is preliminary data.</text>
</comment>
<dbReference type="PANTHER" id="PTHR40465:SF1">
    <property type="entry name" value="DUF6534 DOMAIN-CONTAINING PROTEIN"/>
    <property type="match status" value="1"/>
</dbReference>
<dbReference type="OrthoDB" id="3063206at2759"/>
<feature type="transmembrane region" description="Helical" evidence="1">
    <location>
        <begin position="174"/>
        <end position="195"/>
    </location>
</feature>
<protein>
    <recommendedName>
        <fullName evidence="2">DUF6534 domain-containing protein</fullName>
    </recommendedName>
</protein>
<feature type="transmembrane region" description="Helical" evidence="1">
    <location>
        <begin position="243"/>
        <end position="262"/>
    </location>
</feature>
<evidence type="ECO:0000256" key="1">
    <source>
        <dbReference type="SAM" id="Phobius"/>
    </source>
</evidence>
<keyword evidence="1" id="KW-0812">Transmembrane</keyword>
<feature type="domain" description="DUF6534" evidence="2">
    <location>
        <begin position="183"/>
        <end position="270"/>
    </location>
</feature>
<dbReference type="AlphaFoldDB" id="A0A9P3L6L1"/>
<dbReference type="Proteomes" id="UP000703269">
    <property type="component" value="Unassembled WGS sequence"/>
</dbReference>
<evidence type="ECO:0000313" key="3">
    <source>
        <dbReference type="EMBL" id="GJE83980.1"/>
    </source>
</evidence>
<keyword evidence="1" id="KW-0472">Membrane</keyword>
<evidence type="ECO:0000313" key="4">
    <source>
        <dbReference type="Proteomes" id="UP000703269"/>
    </source>
</evidence>
<feature type="transmembrane region" description="Helical" evidence="1">
    <location>
        <begin position="22"/>
        <end position="47"/>
    </location>
</feature>
<dbReference type="EMBL" id="BPQB01000001">
    <property type="protein sequence ID" value="GJE83980.1"/>
    <property type="molecule type" value="Genomic_DNA"/>
</dbReference>
<dbReference type="InterPro" id="IPR045339">
    <property type="entry name" value="DUF6534"/>
</dbReference>
<name>A0A9P3L6L1_9APHY</name>
<accession>A0A9P3L6L1</accession>
<feature type="transmembrane region" description="Helical" evidence="1">
    <location>
        <begin position="54"/>
        <end position="77"/>
    </location>
</feature>
<evidence type="ECO:0000259" key="2">
    <source>
        <dbReference type="Pfam" id="PF20152"/>
    </source>
</evidence>
<dbReference type="Pfam" id="PF20152">
    <property type="entry name" value="DUF6534"/>
    <property type="match status" value="1"/>
</dbReference>
<gene>
    <name evidence="3" type="ORF">PsYK624_000540</name>
</gene>
<organism evidence="3 4">
    <name type="scientific">Phanerochaete sordida</name>
    <dbReference type="NCBI Taxonomy" id="48140"/>
    <lineage>
        <taxon>Eukaryota</taxon>
        <taxon>Fungi</taxon>
        <taxon>Dikarya</taxon>
        <taxon>Basidiomycota</taxon>
        <taxon>Agaricomycotina</taxon>
        <taxon>Agaricomycetes</taxon>
        <taxon>Polyporales</taxon>
        <taxon>Phanerochaetaceae</taxon>
        <taxon>Phanerochaete</taxon>
    </lineage>
</organism>
<keyword evidence="1" id="KW-1133">Transmembrane helix</keyword>
<keyword evidence="4" id="KW-1185">Reference proteome</keyword>
<feature type="transmembrane region" description="Helical" evidence="1">
    <location>
        <begin position="97"/>
        <end position="118"/>
    </location>
</feature>